<comment type="caution">
    <text evidence="2">The sequence shown here is derived from an EMBL/GenBank/DDBJ whole genome shotgun (WGS) entry which is preliminary data.</text>
</comment>
<keyword evidence="3" id="KW-1185">Reference proteome</keyword>
<keyword evidence="1" id="KW-0732">Signal</keyword>
<gene>
    <name evidence="2" type="ORF">CROQUDRAFT_86527</name>
</gene>
<proteinExistence type="predicted"/>
<dbReference type="EMBL" id="MU167212">
    <property type="protein sequence ID" value="KAG0151512.1"/>
    <property type="molecule type" value="Genomic_DNA"/>
</dbReference>
<sequence>MGKMLLQFILVMNSLSDTCLQRYSLKVSETSLGTFVDPAGTCFLGSGYHHYGTAQFDTTCKFLNGIPNYWNR</sequence>
<reference evidence="2" key="1">
    <citation type="submission" date="2013-11" db="EMBL/GenBank/DDBJ databases">
        <title>Genome sequence of the fusiform rust pathogen reveals effectors for host alternation and coevolution with pine.</title>
        <authorList>
            <consortium name="DOE Joint Genome Institute"/>
            <person name="Smith K."/>
            <person name="Pendleton A."/>
            <person name="Kubisiak T."/>
            <person name="Anderson C."/>
            <person name="Salamov A."/>
            <person name="Aerts A."/>
            <person name="Riley R."/>
            <person name="Clum A."/>
            <person name="Lindquist E."/>
            <person name="Ence D."/>
            <person name="Campbell M."/>
            <person name="Kronenberg Z."/>
            <person name="Feau N."/>
            <person name="Dhillon B."/>
            <person name="Hamelin R."/>
            <person name="Burleigh J."/>
            <person name="Smith J."/>
            <person name="Yandell M."/>
            <person name="Nelson C."/>
            <person name="Grigoriev I."/>
            <person name="Davis J."/>
        </authorList>
    </citation>
    <scope>NUCLEOTIDE SEQUENCE</scope>
    <source>
        <strain evidence="2">G11</strain>
    </source>
</reference>
<protein>
    <recommendedName>
        <fullName evidence="4">Secreted protein</fullName>
    </recommendedName>
</protein>
<evidence type="ECO:0000313" key="2">
    <source>
        <dbReference type="EMBL" id="KAG0151512.1"/>
    </source>
</evidence>
<evidence type="ECO:0008006" key="4">
    <source>
        <dbReference type="Google" id="ProtNLM"/>
    </source>
</evidence>
<feature type="chain" id="PRO_5040258200" description="Secreted protein" evidence="1">
    <location>
        <begin position="17"/>
        <end position="72"/>
    </location>
</feature>
<dbReference type="AlphaFoldDB" id="A0A9P6NTU4"/>
<feature type="signal peptide" evidence="1">
    <location>
        <begin position="1"/>
        <end position="16"/>
    </location>
</feature>
<dbReference type="Proteomes" id="UP000886653">
    <property type="component" value="Unassembled WGS sequence"/>
</dbReference>
<evidence type="ECO:0000313" key="3">
    <source>
        <dbReference type="Proteomes" id="UP000886653"/>
    </source>
</evidence>
<name>A0A9P6NTU4_9BASI</name>
<accession>A0A9P6NTU4</accession>
<organism evidence="2 3">
    <name type="scientific">Cronartium quercuum f. sp. fusiforme G11</name>
    <dbReference type="NCBI Taxonomy" id="708437"/>
    <lineage>
        <taxon>Eukaryota</taxon>
        <taxon>Fungi</taxon>
        <taxon>Dikarya</taxon>
        <taxon>Basidiomycota</taxon>
        <taxon>Pucciniomycotina</taxon>
        <taxon>Pucciniomycetes</taxon>
        <taxon>Pucciniales</taxon>
        <taxon>Coleosporiaceae</taxon>
        <taxon>Cronartium</taxon>
    </lineage>
</organism>
<evidence type="ECO:0000256" key="1">
    <source>
        <dbReference type="SAM" id="SignalP"/>
    </source>
</evidence>